<organism evidence="5 6">
    <name type="scientific">Lichenibacterium minor</name>
    <dbReference type="NCBI Taxonomy" id="2316528"/>
    <lineage>
        <taxon>Bacteria</taxon>
        <taxon>Pseudomonadati</taxon>
        <taxon>Pseudomonadota</taxon>
        <taxon>Alphaproteobacteria</taxon>
        <taxon>Hyphomicrobiales</taxon>
        <taxon>Lichenihabitantaceae</taxon>
        <taxon>Lichenibacterium</taxon>
    </lineage>
</organism>
<keyword evidence="6" id="KW-1185">Reference proteome</keyword>
<dbReference type="EMBL" id="QYBB01000011">
    <property type="protein sequence ID" value="RYC31840.1"/>
    <property type="molecule type" value="Genomic_DNA"/>
</dbReference>
<dbReference type="GO" id="GO:0004719">
    <property type="term" value="F:protein-L-isoaspartate (D-aspartate) O-methyltransferase activity"/>
    <property type="evidence" value="ECO:0007669"/>
    <property type="project" value="InterPro"/>
</dbReference>
<proteinExistence type="inferred from homology"/>
<gene>
    <name evidence="5" type="ORF">D3273_11990</name>
</gene>
<keyword evidence="5" id="KW-0808">Transferase</keyword>
<evidence type="ECO:0000313" key="6">
    <source>
        <dbReference type="Proteomes" id="UP000290759"/>
    </source>
</evidence>
<dbReference type="PANTHER" id="PTHR11579:SF18">
    <property type="entry name" value="PROTEIN-L-ISOASPARTATE O-METHYLTRANSFERASE"/>
    <property type="match status" value="1"/>
</dbReference>
<dbReference type="GO" id="GO:0005737">
    <property type="term" value="C:cytoplasm"/>
    <property type="evidence" value="ECO:0007669"/>
    <property type="project" value="TreeGrafter"/>
</dbReference>
<reference evidence="5 6" key="2">
    <citation type="submission" date="2019-02" db="EMBL/GenBank/DDBJ databases">
        <title>'Lichenibacterium ramalinii' gen. nov. sp. nov., 'Lichenibacterium minor' gen. nov. sp. nov.</title>
        <authorList>
            <person name="Pankratov T."/>
        </authorList>
    </citation>
    <scope>NUCLEOTIDE SEQUENCE [LARGE SCALE GENOMIC DNA]</scope>
    <source>
        <strain evidence="5 6">RmlP026</strain>
    </source>
</reference>
<feature type="region of interest" description="Disordered" evidence="4">
    <location>
        <begin position="28"/>
        <end position="54"/>
    </location>
</feature>
<evidence type="ECO:0000313" key="5">
    <source>
        <dbReference type="EMBL" id="RYC31840.1"/>
    </source>
</evidence>
<sequence length="287" mass="30220">MDSERRSPIMPPVWPPAARTRAVAHAARLDRDGSASVRPRAAGHLSEGRDSMQGEVAATEQVFSAQRRAMVDGQIRTFDVTDARVVRAFDLTRRELFLPEDLRAFSYSDAILTLKSPGTGRPVRTLMQPMHLARMLQGVDPAPDAHVLVVAGGAGYAAAVLLEMVGSVVTLESDAGLTALAADVLVKGSAGRASAVTGPLAEGWAARAPYDAIVVLGAVESGLDALFAQLKPRGTLAAVATSTEDNGRRSGRVTLYTKAGEDVSGRVIFDATVPVLAEFKANAGFVF</sequence>
<dbReference type="InterPro" id="IPR029063">
    <property type="entry name" value="SAM-dependent_MTases_sf"/>
</dbReference>
<dbReference type="AlphaFoldDB" id="A0A4Q2U685"/>
<evidence type="ECO:0000256" key="2">
    <source>
        <dbReference type="ARBA" id="ARBA00013346"/>
    </source>
</evidence>
<dbReference type="OrthoDB" id="9798496at2"/>
<dbReference type="Gene3D" id="3.40.50.150">
    <property type="entry name" value="Vaccinia Virus protein VP39"/>
    <property type="match status" value="1"/>
</dbReference>
<dbReference type="PANTHER" id="PTHR11579">
    <property type="entry name" value="PROTEIN-L-ISOASPARTATE O-METHYLTRANSFERASE"/>
    <property type="match status" value="1"/>
</dbReference>
<reference evidence="5 6" key="1">
    <citation type="submission" date="2018-12" db="EMBL/GenBank/DDBJ databases">
        <authorList>
            <person name="Grouzdev D.S."/>
            <person name="Krutkina M.S."/>
        </authorList>
    </citation>
    <scope>NUCLEOTIDE SEQUENCE [LARGE SCALE GENOMIC DNA]</scope>
    <source>
        <strain evidence="5 6">RmlP026</strain>
    </source>
</reference>
<dbReference type="InterPro" id="IPR000682">
    <property type="entry name" value="PCMT"/>
</dbReference>
<keyword evidence="5" id="KW-0489">Methyltransferase</keyword>
<protein>
    <recommendedName>
        <fullName evidence="2">Protein-L-isoaspartate O-methyltransferase</fullName>
    </recommendedName>
    <alternativeName>
        <fullName evidence="3">Protein L-isoaspartyl methyltransferase</fullName>
    </alternativeName>
</protein>
<accession>A0A4Q2U685</accession>
<dbReference type="Proteomes" id="UP000290759">
    <property type="component" value="Unassembled WGS sequence"/>
</dbReference>
<comment type="caution">
    <text evidence="5">The sequence shown here is derived from an EMBL/GenBank/DDBJ whole genome shotgun (WGS) entry which is preliminary data.</text>
</comment>
<evidence type="ECO:0000256" key="4">
    <source>
        <dbReference type="SAM" id="MobiDB-lite"/>
    </source>
</evidence>
<dbReference type="SUPFAM" id="SSF53335">
    <property type="entry name" value="S-adenosyl-L-methionine-dependent methyltransferases"/>
    <property type="match status" value="1"/>
</dbReference>
<evidence type="ECO:0000256" key="3">
    <source>
        <dbReference type="ARBA" id="ARBA00030757"/>
    </source>
</evidence>
<evidence type="ECO:0000256" key="1">
    <source>
        <dbReference type="ARBA" id="ARBA00005369"/>
    </source>
</evidence>
<dbReference type="GO" id="GO:0032259">
    <property type="term" value="P:methylation"/>
    <property type="evidence" value="ECO:0007669"/>
    <property type="project" value="UniProtKB-KW"/>
</dbReference>
<name>A0A4Q2U685_9HYPH</name>
<comment type="similarity">
    <text evidence="1">Belongs to the methyltransferase superfamily. L-isoaspartyl/D-aspartyl protein methyltransferase family.</text>
</comment>
<dbReference type="Pfam" id="PF01135">
    <property type="entry name" value="PCMT"/>
    <property type="match status" value="1"/>
</dbReference>